<feature type="compositionally biased region" description="Polar residues" evidence="1">
    <location>
        <begin position="77"/>
        <end position="100"/>
    </location>
</feature>
<keyword evidence="2" id="KW-0472">Membrane</keyword>
<dbReference type="InterPro" id="IPR009688">
    <property type="entry name" value="FAM210A/B-like_dom"/>
</dbReference>
<evidence type="ECO:0000259" key="3">
    <source>
        <dbReference type="Pfam" id="PF06916"/>
    </source>
</evidence>
<evidence type="ECO:0000256" key="1">
    <source>
        <dbReference type="SAM" id="MobiDB-lite"/>
    </source>
</evidence>
<dbReference type="PANTHER" id="PTHR21377:SF0">
    <property type="entry name" value="PROTEIN FAM210B, MITOCHONDRIAL"/>
    <property type="match status" value="1"/>
</dbReference>
<feature type="compositionally biased region" description="Polar residues" evidence="1">
    <location>
        <begin position="35"/>
        <end position="49"/>
    </location>
</feature>
<keyword evidence="2" id="KW-1133">Transmembrane helix</keyword>
<feature type="domain" description="DUF1279" evidence="3">
    <location>
        <begin position="118"/>
        <end position="270"/>
    </location>
</feature>
<feature type="region of interest" description="Disordered" evidence="1">
    <location>
        <begin position="199"/>
        <end position="227"/>
    </location>
</feature>
<dbReference type="OrthoDB" id="426386at2759"/>
<dbReference type="Proteomes" id="UP000053328">
    <property type="component" value="Unassembled WGS sequence"/>
</dbReference>
<feature type="transmembrane region" description="Helical" evidence="2">
    <location>
        <begin position="127"/>
        <end position="150"/>
    </location>
</feature>
<feature type="region of interest" description="Disordered" evidence="1">
    <location>
        <begin position="31"/>
        <end position="113"/>
    </location>
</feature>
<evidence type="ECO:0000313" key="4">
    <source>
        <dbReference type="EMBL" id="KIW13226.1"/>
    </source>
</evidence>
<dbReference type="AlphaFoldDB" id="A0A0D1YDT8"/>
<sequence>MNSMQRLLELHAVRQLANLRPSARRALMQFERGQSPLQPSFQTRAIRSSIRNDTRRTMHTQRSPLSSSSSRRVGSGIAQNIRRTPRSSSSGTQHQRGTRWSSSSSSSGKSTERLSFSQRMKKLSREYGWAALGVYLALTALDFPFCFLAVRMLGTDRIGHWEHVALSWIKGVVSWPLPQRQKEVIDAAGDVAEAAVAGEAGGQKRLLEEEEEEEEGAPSQQNEVEDHGYKEAEKANAGSNASIWTQLALAYAIHKSFIFVRVPLTAAVTPKVVKTLRGWGWNIGKMPKKGVSGGSSSGTAGVNTKGSKVKSDD</sequence>
<dbReference type="EMBL" id="KN847497">
    <property type="protein sequence ID" value="KIW13226.1"/>
    <property type="molecule type" value="Genomic_DNA"/>
</dbReference>
<accession>A0A0D1YDT8</accession>
<dbReference type="GeneID" id="27335496"/>
<protein>
    <recommendedName>
        <fullName evidence="3">DUF1279 domain-containing protein</fullName>
    </recommendedName>
</protein>
<name>A0A0D1YDT8_9EURO</name>
<dbReference type="RefSeq" id="XP_016233442.1">
    <property type="nucleotide sequence ID" value="XM_016382739.1"/>
</dbReference>
<gene>
    <name evidence="4" type="ORF">PV08_08413</name>
</gene>
<reference evidence="4 5" key="1">
    <citation type="submission" date="2015-01" db="EMBL/GenBank/DDBJ databases">
        <title>The Genome Sequence of Exophiala spinifera CBS89968.</title>
        <authorList>
            <consortium name="The Broad Institute Genomics Platform"/>
            <person name="Cuomo C."/>
            <person name="de Hoog S."/>
            <person name="Gorbushina A."/>
            <person name="Stielow B."/>
            <person name="Teixiera M."/>
            <person name="Abouelleil A."/>
            <person name="Chapman S.B."/>
            <person name="Priest M."/>
            <person name="Young S.K."/>
            <person name="Wortman J."/>
            <person name="Nusbaum C."/>
            <person name="Birren B."/>
        </authorList>
    </citation>
    <scope>NUCLEOTIDE SEQUENCE [LARGE SCALE GENOMIC DNA]</scope>
    <source>
        <strain evidence="4 5">CBS 89968</strain>
    </source>
</reference>
<dbReference type="VEuPathDB" id="FungiDB:PV08_08413"/>
<dbReference type="InterPro" id="IPR045866">
    <property type="entry name" value="FAM210A/B-like"/>
</dbReference>
<organism evidence="4 5">
    <name type="scientific">Exophiala spinifera</name>
    <dbReference type="NCBI Taxonomy" id="91928"/>
    <lineage>
        <taxon>Eukaryota</taxon>
        <taxon>Fungi</taxon>
        <taxon>Dikarya</taxon>
        <taxon>Ascomycota</taxon>
        <taxon>Pezizomycotina</taxon>
        <taxon>Eurotiomycetes</taxon>
        <taxon>Chaetothyriomycetidae</taxon>
        <taxon>Chaetothyriales</taxon>
        <taxon>Herpotrichiellaceae</taxon>
        <taxon>Exophiala</taxon>
    </lineage>
</organism>
<keyword evidence="2" id="KW-0812">Transmembrane</keyword>
<keyword evidence="5" id="KW-1185">Reference proteome</keyword>
<feature type="region of interest" description="Disordered" evidence="1">
    <location>
        <begin position="287"/>
        <end position="313"/>
    </location>
</feature>
<evidence type="ECO:0000256" key="2">
    <source>
        <dbReference type="SAM" id="Phobius"/>
    </source>
</evidence>
<dbReference type="STRING" id="91928.A0A0D1YDT8"/>
<proteinExistence type="predicted"/>
<dbReference type="PANTHER" id="PTHR21377">
    <property type="entry name" value="PROTEIN FAM210B, MITOCHONDRIAL"/>
    <property type="match status" value="1"/>
</dbReference>
<dbReference type="HOGENOM" id="CLU_059211_0_1_1"/>
<evidence type="ECO:0000313" key="5">
    <source>
        <dbReference type="Proteomes" id="UP000053328"/>
    </source>
</evidence>
<dbReference type="Pfam" id="PF06916">
    <property type="entry name" value="FAM210A-B_dom"/>
    <property type="match status" value="1"/>
</dbReference>
<feature type="compositionally biased region" description="Low complexity" evidence="1">
    <location>
        <begin position="62"/>
        <end position="75"/>
    </location>
</feature>
<dbReference type="GO" id="GO:0005739">
    <property type="term" value="C:mitochondrion"/>
    <property type="evidence" value="ECO:0007669"/>
    <property type="project" value="TreeGrafter"/>
</dbReference>